<reference evidence="2" key="1">
    <citation type="journal article" date="2020" name="New Phytol.">
        <title>Comparative genomics reveals dynamic genome evolution in host specialist ectomycorrhizal fungi.</title>
        <authorList>
            <person name="Lofgren L.A."/>
            <person name="Nguyen N.H."/>
            <person name="Vilgalys R."/>
            <person name="Ruytinx J."/>
            <person name="Liao H.L."/>
            <person name="Branco S."/>
            <person name="Kuo A."/>
            <person name="LaButti K."/>
            <person name="Lipzen A."/>
            <person name="Andreopoulos W."/>
            <person name="Pangilinan J."/>
            <person name="Riley R."/>
            <person name="Hundley H."/>
            <person name="Na H."/>
            <person name="Barry K."/>
            <person name="Grigoriev I.V."/>
            <person name="Stajich J.E."/>
            <person name="Kennedy P.G."/>
        </authorList>
    </citation>
    <scope>NUCLEOTIDE SEQUENCE</scope>
    <source>
        <strain evidence="2">DOB743</strain>
    </source>
</reference>
<feature type="domain" description="Small nuclear ribonucleoprotein Prp3 C-terminal" evidence="1">
    <location>
        <begin position="19"/>
        <end position="75"/>
    </location>
</feature>
<gene>
    <name evidence="2" type="ORF">EV702DRAFT_961134</name>
</gene>
<dbReference type="EMBL" id="JABBWD010000003">
    <property type="protein sequence ID" value="KAG1782277.1"/>
    <property type="molecule type" value="Genomic_DNA"/>
</dbReference>
<accession>A0A9P7A5U7</accession>
<sequence>MDILEQQSSNRPPDYHALLTSHHFMFPTKRRSLQRWSSELSISGFTKVGYPGVIYAQGSQESIKEFVANVKSMQWLALRVRFWNP</sequence>
<protein>
    <recommendedName>
        <fullName evidence="1">Small nuclear ribonucleoprotein Prp3 C-terminal domain-containing protein</fullName>
    </recommendedName>
</protein>
<dbReference type="Pfam" id="PF06544">
    <property type="entry name" value="Prp3_C"/>
    <property type="match status" value="1"/>
</dbReference>
<dbReference type="AlphaFoldDB" id="A0A9P7A5U7"/>
<dbReference type="Proteomes" id="UP000714275">
    <property type="component" value="Unassembled WGS sequence"/>
</dbReference>
<evidence type="ECO:0000259" key="1">
    <source>
        <dbReference type="Pfam" id="PF06544"/>
    </source>
</evidence>
<dbReference type="InterPro" id="IPR010541">
    <property type="entry name" value="Prp3_C"/>
</dbReference>
<evidence type="ECO:0000313" key="3">
    <source>
        <dbReference type="Proteomes" id="UP000714275"/>
    </source>
</evidence>
<name>A0A9P7A5U7_9AGAM</name>
<keyword evidence="3" id="KW-1185">Reference proteome</keyword>
<dbReference type="InterPro" id="IPR017359">
    <property type="entry name" value="Phi-like"/>
</dbReference>
<proteinExistence type="predicted"/>
<dbReference type="PANTHER" id="PTHR15955">
    <property type="entry name" value="RWD DOMAIN CONTAINING PROTEIN 2"/>
    <property type="match status" value="1"/>
</dbReference>
<organism evidence="2 3">
    <name type="scientific">Suillus placidus</name>
    <dbReference type="NCBI Taxonomy" id="48579"/>
    <lineage>
        <taxon>Eukaryota</taxon>
        <taxon>Fungi</taxon>
        <taxon>Dikarya</taxon>
        <taxon>Basidiomycota</taxon>
        <taxon>Agaricomycotina</taxon>
        <taxon>Agaricomycetes</taxon>
        <taxon>Agaricomycetidae</taxon>
        <taxon>Boletales</taxon>
        <taxon>Suillineae</taxon>
        <taxon>Suillaceae</taxon>
        <taxon>Suillus</taxon>
    </lineage>
</organism>
<dbReference type="OrthoDB" id="432412at2759"/>
<evidence type="ECO:0000313" key="2">
    <source>
        <dbReference type="EMBL" id="KAG1782277.1"/>
    </source>
</evidence>
<dbReference type="PANTHER" id="PTHR15955:SF8">
    <property type="entry name" value="RWD DOMAIN-CONTAINING PROTEIN 2B-RELATED"/>
    <property type="match status" value="1"/>
</dbReference>
<comment type="caution">
    <text evidence="2">The sequence shown here is derived from an EMBL/GenBank/DDBJ whole genome shotgun (WGS) entry which is preliminary data.</text>
</comment>